<evidence type="ECO:0000256" key="5">
    <source>
        <dbReference type="ARBA" id="ARBA00022989"/>
    </source>
</evidence>
<gene>
    <name evidence="9" type="ORF">CTER_4048</name>
</gene>
<keyword evidence="10" id="KW-1185">Reference proteome</keyword>
<evidence type="ECO:0000256" key="1">
    <source>
        <dbReference type="ARBA" id="ARBA00004651"/>
    </source>
</evidence>
<keyword evidence="5 7" id="KW-1133">Transmembrane helix</keyword>
<dbReference type="PANTHER" id="PTHR43744">
    <property type="entry name" value="ABC TRANSPORTER PERMEASE PROTEIN MG189-RELATED-RELATED"/>
    <property type="match status" value="1"/>
</dbReference>
<dbReference type="PATRIC" id="fig|1195236.3.peg.4262"/>
<keyword evidence="3" id="KW-1003">Cell membrane</keyword>
<dbReference type="InterPro" id="IPR035906">
    <property type="entry name" value="MetI-like_sf"/>
</dbReference>
<feature type="domain" description="ABC transmembrane type-1" evidence="8">
    <location>
        <begin position="78"/>
        <end position="280"/>
    </location>
</feature>
<dbReference type="PANTHER" id="PTHR43744:SF9">
    <property type="entry name" value="POLYGALACTURONAN_RHAMNOGALACTURONAN TRANSPORT SYSTEM PERMEASE PROTEIN YTCP"/>
    <property type="match status" value="1"/>
</dbReference>
<dbReference type="InterPro" id="IPR000515">
    <property type="entry name" value="MetI-like"/>
</dbReference>
<comment type="subcellular location">
    <subcellularLocation>
        <location evidence="1">Cell membrane</location>
        <topology evidence="1">Multi-pass membrane protein</topology>
    </subcellularLocation>
</comment>
<comment type="caution">
    <text evidence="9">The sequence shown here is derived from an EMBL/GenBank/DDBJ whole genome shotgun (WGS) entry which is preliminary data.</text>
</comment>
<keyword evidence="9" id="KW-0762">Sugar transport</keyword>
<dbReference type="Proteomes" id="UP000014155">
    <property type="component" value="Unassembled WGS sequence"/>
</dbReference>
<evidence type="ECO:0000256" key="3">
    <source>
        <dbReference type="ARBA" id="ARBA00022475"/>
    </source>
</evidence>
<dbReference type="PROSITE" id="PS50928">
    <property type="entry name" value="ABC_TM1"/>
    <property type="match status" value="1"/>
</dbReference>
<reference evidence="9 10" key="1">
    <citation type="journal article" date="2013" name="Genome Announc.">
        <title>Draft Genome Sequence of the Cellulolytic, Mesophilic, Anaerobic Bacterium Clostridium termitidis Strain CT1112 (DSM 5398).</title>
        <authorList>
            <person name="Lal S."/>
            <person name="Ramachandran U."/>
            <person name="Zhang X."/>
            <person name="Munir R."/>
            <person name="Sparling R."/>
            <person name="Levin D.B."/>
        </authorList>
    </citation>
    <scope>NUCLEOTIDE SEQUENCE [LARGE SCALE GENOMIC DNA]</scope>
    <source>
        <strain evidence="9 10">CT1112</strain>
    </source>
</reference>
<dbReference type="SUPFAM" id="SSF161098">
    <property type="entry name" value="MetI-like"/>
    <property type="match status" value="1"/>
</dbReference>
<feature type="transmembrane region" description="Helical" evidence="7">
    <location>
        <begin position="116"/>
        <end position="135"/>
    </location>
</feature>
<dbReference type="AlphaFoldDB" id="S0FNZ4"/>
<keyword evidence="2" id="KW-0813">Transport</keyword>
<sequence>MNRTYYKNGIGGNIFDAANTLFMILFAFLMVYPFINLLAVSLNDGIDAAKGGIYFWPRKFSLESYSYMLQNKNLLKGAVISVLRVVAGTVTCLLGTGLLSYVVSVRNFSGRRFMRVIFIITMYFSGGLIPTYLLILKLHLINSFNVYWIPHILNAYYMLIIASYVQDIPEALSESASMDGAGDLRIFFQIIAPISLPVFACIAIYVGVSQWNSWFDVQLYNSNRKWDNLQIMLNRLLNEVQGEQELRDAQLQYQKFRNMSTVTLRAATTILVTMPIVFIYPFFQKYFIGGITIGAVKG</sequence>
<evidence type="ECO:0000256" key="2">
    <source>
        <dbReference type="ARBA" id="ARBA00022448"/>
    </source>
</evidence>
<dbReference type="GO" id="GO:0005886">
    <property type="term" value="C:plasma membrane"/>
    <property type="evidence" value="ECO:0007669"/>
    <property type="project" value="UniProtKB-SubCell"/>
</dbReference>
<dbReference type="CDD" id="cd06261">
    <property type="entry name" value="TM_PBP2"/>
    <property type="match status" value="1"/>
</dbReference>
<dbReference type="GO" id="GO:0055085">
    <property type="term" value="P:transmembrane transport"/>
    <property type="evidence" value="ECO:0007669"/>
    <property type="project" value="InterPro"/>
</dbReference>
<dbReference type="STRING" id="1195236.CTER_4048"/>
<evidence type="ECO:0000259" key="8">
    <source>
        <dbReference type="PROSITE" id="PS50928"/>
    </source>
</evidence>
<protein>
    <submittedName>
        <fullName evidence="9">ABC-type sugar transport system, permease component</fullName>
    </submittedName>
</protein>
<evidence type="ECO:0000256" key="6">
    <source>
        <dbReference type="ARBA" id="ARBA00023136"/>
    </source>
</evidence>
<evidence type="ECO:0000256" key="4">
    <source>
        <dbReference type="ARBA" id="ARBA00022692"/>
    </source>
</evidence>
<accession>S0FNZ4</accession>
<evidence type="ECO:0000313" key="9">
    <source>
        <dbReference type="EMBL" id="EMS70193.1"/>
    </source>
</evidence>
<organism evidence="9 10">
    <name type="scientific">Ruminiclostridium cellobioparum subsp. termitidis CT1112</name>
    <dbReference type="NCBI Taxonomy" id="1195236"/>
    <lineage>
        <taxon>Bacteria</taxon>
        <taxon>Bacillati</taxon>
        <taxon>Bacillota</taxon>
        <taxon>Clostridia</taxon>
        <taxon>Eubacteriales</taxon>
        <taxon>Oscillospiraceae</taxon>
        <taxon>Ruminiclostridium</taxon>
    </lineage>
</organism>
<dbReference type="Gene3D" id="1.10.3720.10">
    <property type="entry name" value="MetI-like"/>
    <property type="match status" value="1"/>
</dbReference>
<feature type="transmembrane region" description="Helical" evidence="7">
    <location>
        <begin position="262"/>
        <end position="283"/>
    </location>
</feature>
<proteinExistence type="predicted"/>
<dbReference type="RefSeq" id="WP_004628731.1">
    <property type="nucleotide sequence ID" value="NZ_AORV01000058.1"/>
</dbReference>
<name>S0FNZ4_RUMCE</name>
<keyword evidence="4 7" id="KW-0812">Transmembrane</keyword>
<dbReference type="EMBL" id="AORV01000058">
    <property type="protein sequence ID" value="EMS70193.1"/>
    <property type="molecule type" value="Genomic_DNA"/>
</dbReference>
<feature type="transmembrane region" description="Helical" evidence="7">
    <location>
        <begin position="12"/>
        <end position="35"/>
    </location>
</feature>
<feature type="transmembrane region" description="Helical" evidence="7">
    <location>
        <begin position="78"/>
        <end position="104"/>
    </location>
</feature>
<feature type="transmembrane region" description="Helical" evidence="7">
    <location>
        <begin position="147"/>
        <end position="165"/>
    </location>
</feature>
<keyword evidence="6 7" id="KW-0472">Membrane</keyword>
<evidence type="ECO:0000313" key="10">
    <source>
        <dbReference type="Proteomes" id="UP000014155"/>
    </source>
</evidence>
<evidence type="ECO:0000256" key="7">
    <source>
        <dbReference type="SAM" id="Phobius"/>
    </source>
</evidence>
<feature type="transmembrane region" description="Helical" evidence="7">
    <location>
        <begin position="186"/>
        <end position="208"/>
    </location>
</feature>
<dbReference type="eggNOG" id="COG0395">
    <property type="taxonomic scope" value="Bacteria"/>
</dbReference>